<dbReference type="OrthoDB" id="9761899at2"/>
<accession>Q7UYW4</accession>
<dbReference type="Proteomes" id="UP000001025">
    <property type="component" value="Chromosome"/>
</dbReference>
<dbReference type="EMBL" id="BX294133">
    <property type="protein sequence ID" value="CAD71527.1"/>
    <property type="molecule type" value="Genomic_DNA"/>
</dbReference>
<dbReference type="HOGENOM" id="CLU_126515_0_0_0"/>
<dbReference type="STRING" id="243090.RB347"/>
<dbReference type="InterPro" id="IPR036249">
    <property type="entry name" value="Thioredoxin-like_sf"/>
</dbReference>
<protein>
    <submittedName>
        <fullName evidence="1">Ferredoxin, 2Fe-2S</fullName>
    </submittedName>
</protein>
<dbReference type="SUPFAM" id="SSF52833">
    <property type="entry name" value="Thioredoxin-like"/>
    <property type="match status" value="1"/>
</dbReference>
<sequence>MGIHVDHGPAVGILAVLVGTICETLRCLGTEARAGNDDIEGAPMTSEPNSESTEAINPCDSESLRAIAGKLGIQTAKRHLFLCADQTKPKCCDKDASLESWNFLKRRLKELCLVGPDASVIRTKANCLQVCAAGPIAVVYPDGVWYRDCTPEVLERIIQEHLIGGEIVEEYCFTRNELNR</sequence>
<evidence type="ECO:0000313" key="1">
    <source>
        <dbReference type="EMBL" id="CAD71527.1"/>
    </source>
</evidence>
<dbReference type="InParanoid" id="Q7UYW4"/>
<dbReference type="PATRIC" id="fig|243090.15.peg.172"/>
<gene>
    <name evidence="1" type="ordered locus">RB347</name>
</gene>
<dbReference type="EnsemblBacteria" id="CAD71527">
    <property type="protein sequence ID" value="CAD71527"/>
    <property type="gene ID" value="RB347"/>
</dbReference>
<keyword evidence="2" id="KW-1185">Reference proteome</keyword>
<proteinExistence type="predicted"/>
<dbReference type="eggNOG" id="COG3411">
    <property type="taxonomic scope" value="Bacteria"/>
</dbReference>
<reference evidence="1 2" key="1">
    <citation type="journal article" date="2003" name="Proc. Natl. Acad. Sci. U.S.A.">
        <title>Complete genome sequence of the marine planctomycete Pirellula sp. strain 1.</title>
        <authorList>
            <person name="Gloeckner F.O."/>
            <person name="Kube M."/>
            <person name="Bauer M."/>
            <person name="Teeling H."/>
            <person name="Lombardot T."/>
            <person name="Ludwig W."/>
            <person name="Gade D."/>
            <person name="Beck A."/>
            <person name="Borzym K."/>
            <person name="Heitmann K."/>
            <person name="Rabus R."/>
            <person name="Schlesner H."/>
            <person name="Amann R."/>
            <person name="Reinhardt R."/>
        </authorList>
    </citation>
    <scope>NUCLEOTIDE SEQUENCE [LARGE SCALE GENOMIC DNA]</scope>
    <source>
        <strain evidence="2">DSM 10527 / NCIMB 13988 / SH1</strain>
    </source>
</reference>
<organism evidence="1 2">
    <name type="scientific">Rhodopirellula baltica (strain DSM 10527 / NCIMB 13988 / SH1)</name>
    <dbReference type="NCBI Taxonomy" id="243090"/>
    <lineage>
        <taxon>Bacteria</taxon>
        <taxon>Pseudomonadati</taxon>
        <taxon>Planctomycetota</taxon>
        <taxon>Planctomycetia</taxon>
        <taxon>Pirellulales</taxon>
        <taxon>Pirellulaceae</taxon>
        <taxon>Rhodopirellula</taxon>
    </lineage>
</organism>
<name>Q7UYW4_RHOBA</name>
<dbReference type="Gene3D" id="3.40.30.10">
    <property type="entry name" value="Glutaredoxin"/>
    <property type="match status" value="1"/>
</dbReference>
<dbReference type="AlphaFoldDB" id="Q7UYW4"/>
<evidence type="ECO:0000313" key="2">
    <source>
        <dbReference type="Proteomes" id="UP000001025"/>
    </source>
</evidence>
<dbReference type="KEGG" id="rba:RB347"/>
<dbReference type="CDD" id="cd02980">
    <property type="entry name" value="TRX_Fd_family"/>
    <property type="match status" value="1"/>
</dbReference>